<sequence>MTEAQVAVENVGDVRLLVYPETGPVLPGESGALQVLGEAFGAKADWVAVPADRLGPDFFRLRTGIAGRVAQKFAQYRVGLAVVGDITAHIAASTALRDLVRECERGSTFWFVPHLDELRARLEGTAS</sequence>
<gene>
    <name evidence="1" type="ORF">BAY60_24795</name>
</gene>
<evidence type="ECO:0000313" key="1">
    <source>
        <dbReference type="EMBL" id="PXY20747.1"/>
    </source>
</evidence>
<comment type="caution">
    <text evidence="1">The sequence shown here is derived from an EMBL/GenBank/DDBJ whole genome shotgun (WGS) entry which is preliminary data.</text>
</comment>
<dbReference type="AlphaFoldDB" id="A0A2V4AKE9"/>
<dbReference type="RefSeq" id="WP_112283778.1">
    <property type="nucleotide sequence ID" value="NZ_MASW01000006.1"/>
</dbReference>
<evidence type="ECO:0000313" key="2">
    <source>
        <dbReference type="Proteomes" id="UP000249915"/>
    </source>
</evidence>
<dbReference type="EMBL" id="MASW01000006">
    <property type="protein sequence ID" value="PXY20747.1"/>
    <property type="molecule type" value="Genomic_DNA"/>
</dbReference>
<name>A0A2V4AKE9_9PSEU</name>
<dbReference type="InterPro" id="IPR025438">
    <property type="entry name" value="DUF4180"/>
</dbReference>
<dbReference type="Proteomes" id="UP000249915">
    <property type="component" value="Unassembled WGS sequence"/>
</dbReference>
<protein>
    <submittedName>
        <fullName evidence="1">Alpha/beta hydrolase</fullName>
    </submittedName>
</protein>
<reference evidence="1 2" key="1">
    <citation type="submission" date="2016-07" db="EMBL/GenBank/DDBJ databases">
        <title>Draft genome sequence of Prauserella muralis DSM 45305, isolated from a mould-covered wall in an indoor environment.</title>
        <authorList>
            <person name="Ruckert C."/>
            <person name="Albersmeier A."/>
            <person name="Jiang C.-L."/>
            <person name="Jiang Y."/>
            <person name="Kalinowski J."/>
            <person name="Schneider O."/>
            <person name="Winkler A."/>
            <person name="Zotchev S.B."/>
        </authorList>
    </citation>
    <scope>NUCLEOTIDE SEQUENCE [LARGE SCALE GENOMIC DNA]</scope>
    <source>
        <strain evidence="1 2">DSM 45305</strain>
    </source>
</reference>
<accession>A0A2V4AKE9</accession>
<organism evidence="1 2">
    <name type="scientific">Prauserella muralis</name>
    <dbReference type="NCBI Taxonomy" id="588067"/>
    <lineage>
        <taxon>Bacteria</taxon>
        <taxon>Bacillati</taxon>
        <taxon>Actinomycetota</taxon>
        <taxon>Actinomycetes</taxon>
        <taxon>Pseudonocardiales</taxon>
        <taxon>Pseudonocardiaceae</taxon>
        <taxon>Prauserella</taxon>
    </lineage>
</organism>
<proteinExistence type="predicted"/>
<keyword evidence="2" id="KW-1185">Reference proteome</keyword>
<dbReference type="OrthoDB" id="8595425at2"/>
<dbReference type="Pfam" id="PF13788">
    <property type="entry name" value="DUF4180"/>
    <property type="match status" value="1"/>
</dbReference>
<keyword evidence="1" id="KW-0378">Hydrolase</keyword>
<dbReference type="GO" id="GO:0016787">
    <property type="term" value="F:hydrolase activity"/>
    <property type="evidence" value="ECO:0007669"/>
    <property type="project" value="UniProtKB-KW"/>
</dbReference>